<dbReference type="InterPro" id="IPR001995">
    <property type="entry name" value="Peptidase_A2_cat"/>
</dbReference>
<dbReference type="FunFam" id="3.30.70.270:FF:000020">
    <property type="entry name" value="Transposon Tf2-6 polyprotein-like Protein"/>
    <property type="match status" value="1"/>
</dbReference>
<dbReference type="OrthoDB" id="6379273at2759"/>
<dbReference type="GO" id="GO:0006508">
    <property type="term" value="P:proteolysis"/>
    <property type="evidence" value="ECO:0007669"/>
    <property type="project" value="InterPro"/>
</dbReference>
<proteinExistence type="predicted"/>
<feature type="region of interest" description="Disordered" evidence="2">
    <location>
        <begin position="1"/>
        <end position="55"/>
    </location>
</feature>
<comment type="caution">
    <text evidence="4">The sequence shown here is derived from an EMBL/GenBank/DDBJ whole genome shotgun (WGS) entry which is preliminary data.</text>
</comment>
<dbReference type="Proteomes" id="UP000283509">
    <property type="component" value="Unassembled WGS sequence"/>
</dbReference>
<dbReference type="EC" id="2.7.7.49" evidence="1"/>
<evidence type="ECO:0000313" key="5">
    <source>
        <dbReference type="Proteomes" id="UP000283509"/>
    </source>
</evidence>
<feature type="compositionally biased region" description="Basic and acidic residues" evidence="2">
    <location>
        <begin position="80"/>
        <end position="124"/>
    </location>
</feature>
<evidence type="ECO:0000259" key="3">
    <source>
        <dbReference type="PROSITE" id="PS50175"/>
    </source>
</evidence>
<dbReference type="AlphaFoldDB" id="A0A3R7NQ00"/>
<sequence>MSSPRRYLERADTPHGDQETDGAVGPLPGHPDGHDGPSSRTATPPQQALDIPSVQTPHLIPSDFLHLIKYLEESRIFSENRRWVEEEERRSREEERRLLKKEDARSDFKNRSRDDKRKREDVRRGNKKKNKDHNPAAPDFTPAIPTSEASPAITSTAASSVITSPAVTDISSASPVMHPASKTVAHRPPTLRADDTFQTFRQWRRSWDDYATMVDLQKLAREKQLIQLRMSVSLDVQRTLEHTLGIAHDTSLTVDQVLNELQKHFKNQRNEALRRRELLCCKQKEGETFSDFYVRLKDLPEEVDLCSGDPVTCAEAQLKMILLMGVKDEELVQHLISTHADASLQEMVTCCRSFEATKDAASAIHSSPSQLCAVSSYKKKQRDKTTRSSPPRSQNKPSSPNSDSCRSCNRRLDTGKCPAKEAICMNCGCRGHWPRTARCPAKHVTCNSCHKMGHFAKVCRTGKSDYSKGPASRPKYKNCRRVSADSKTPQPVCILLTYGQTSSRLQMLPDTGADVTIIGKKHLEQLKIPCSDLQPLESTTTFTADGSEMAPALGFFQAKPQLGKKTCKGKIQVHDGVTTPLLSYRHCQELAIISPQFPKPILEVKHANWCAESHLPDLPTPSAARKYFLQEYNDVLLTKQDLKEALLQPMTVTVAKDEGVRITVDLSHLNSQVSRPTHPSPTPFDAVRRVTPSSRYFTKVDDLCGYWQLELAEEDQHLTTFITPYGRYKHRRGPMGFSATGDTYCSRGDIALQGMQRCVKVVDDILLYDDDFKTHIQQVDQMLRRCRKNGITLNRDKFVIAAPSVSFCGYTISNKGIEADQDRVSAIRDFPTPANVTDLRSFISLVNQLSEFTPSIAATAQTLRPLLSPKRTFIWTADHDEAFRRVKEALSQPPVLAHFNLSLPIVLQTDASRLYGIGYALLQDHGQGRLRLVQCGSRFLTDAETRYATIELEMLAAVWATAKCKPYLIGVPNFTLMTDHRPLIPILNKYTLDTVENHCLQRLKGHISPYQFTTVWRAGKQLCIPDALS</sequence>
<dbReference type="EMBL" id="QCYY01003400">
    <property type="protein sequence ID" value="ROT63672.1"/>
    <property type="molecule type" value="Genomic_DNA"/>
</dbReference>
<dbReference type="Pfam" id="PF17919">
    <property type="entry name" value="RT_RNaseH_2"/>
    <property type="match status" value="1"/>
</dbReference>
<protein>
    <recommendedName>
        <fullName evidence="1">RNA-directed DNA polymerase</fullName>
        <ecNumber evidence="1">2.7.7.49</ecNumber>
    </recommendedName>
</protein>
<gene>
    <name evidence="4" type="ORF">C7M84_018441</name>
</gene>
<dbReference type="Pfam" id="PF00078">
    <property type="entry name" value="RVT_1"/>
    <property type="match status" value="1"/>
</dbReference>
<feature type="region of interest" description="Disordered" evidence="2">
    <location>
        <begin position="374"/>
        <end position="408"/>
    </location>
</feature>
<dbReference type="InterPro" id="IPR050951">
    <property type="entry name" value="Retrovirus_Pol_polyprotein"/>
</dbReference>
<organism evidence="4 5">
    <name type="scientific">Penaeus vannamei</name>
    <name type="common">Whiteleg shrimp</name>
    <name type="synonym">Litopenaeus vannamei</name>
    <dbReference type="NCBI Taxonomy" id="6689"/>
    <lineage>
        <taxon>Eukaryota</taxon>
        <taxon>Metazoa</taxon>
        <taxon>Ecdysozoa</taxon>
        <taxon>Arthropoda</taxon>
        <taxon>Crustacea</taxon>
        <taxon>Multicrustacea</taxon>
        <taxon>Malacostraca</taxon>
        <taxon>Eumalacostraca</taxon>
        <taxon>Eucarida</taxon>
        <taxon>Decapoda</taxon>
        <taxon>Dendrobranchiata</taxon>
        <taxon>Penaeoidea</taxon>
        <taxon>Penaeidae</taxon>
        <taxon>Penaeus</taxon>
    </lineage>
</organism>
<dbReference type="SUPFAM" id="SSF56672">
    <property type="entry name" value="DNA/RNA polymerases"/>
    <property type="match status" value="1"/>
</dbReference>
<dbReference type="Gene3D" id="3.30.70.270">
    <property type="match status" value="2"/>
</dbReference>
<dbReference type="Gene3D" id="3.10.10.10">
    <property type="entry name" value="HIV Type 1 Reverse Transcriptase, subunit A, domain 1"/>
    <property type="match status" value="1"/>
</dbReference>
<dbReference type="InterPro" id="IPR000477">
    <property type="entry name" value="RT_dom"/>
</dbReference>
<reference evidence="4 5" key="2">
    <citation type="submission" date="2019-01" db="EMBL/GenBank/DDBJ databases">
        <title>The decoding of complex shrimp genome reveals the adaptation for benthos swimmer, frequently molting mechanism and breeding impact on genome.</title>
        <authorList>
            <person name="Sun Y."/>
            <person name="Gao Y."/>
            <person name="Yu Y."/>
        </authorList>
    </citation>
    <scope>NUCLEOTIDE SEQUENCE [LARGE SCALE GENOMIC DNA]</scope>
    <source>
        <tissue evidence="4">Muscle</tissue>
    </source>
</reference>
<evidence type="ECO:0000256" key="2">
    <source>
        <dbReference type="SAM" id="MobiDB-lite"/>
    </source>
</evidence>
<dbReference type="InterPro" id="IPR043502">
    <property type="entry name" value="DNA/RNA_pol_sf"/>
</dbReference>
<feature type="region of interest" description="Disordered" evidence="2">
    <location>
        <begin position="80"/>
        <end position="147"/>
    </location>
</feature>
<feature type="compositionally biased region" description="Basic and acidic residues" evidence="2">
    <location>
        <begin position="1"/>
        <end position="18"/>
    </location>
</feature>
<dbReference type="CDD" id="cd01647">
    <property type="entry name" value="RT_LTR"/>
    <property type="match status" value="1"/>
</dbReference>
<name>A0A3R7NQ00_PENVA</name>
<dbReference type="PANTHER" id="PTHR37984:SF9">
    <property type="entry name" value="INTEGRASE CATALYTIC DOMAIN-CONTAINING PROTEIN"/>
    <property type="match status" value="1"/>
</dbReference>
<dbReference type="PROSITE" id="PS50175">
    <property type="entry name" value="ASP_PROT_RETROV"/>
    <property type="match status" value="1"/>
</dbReference>
<dbReference type="InterPro" id="IPR043128">
    <property type="entry name" value="Rev_trsase/Diguanyl_cyclase"/>
</dbReference>
<feature type="compositionally biased region" description="Polar residues" evidence="2">
    <location>
        <begin position="387"/>
        <end position="407"/>
    </location>
</feature>
<feature type="domain" description="Peptidase A2" evidence="3">
    <location>
        <begin position="505"/>
        <end position="518"/>
    </location>
</feature>
<dbReference type="PANTHER" id="PTHR37984">
    <property type="entry name" value="PROTEIN CBG26694"/>
    <property type="match status" value="1"/>
</dbReference>
<accession>A0A3R7NQ00</accession>
<evidence type="ECO:0000256" key="1">
    <source>
        <dbReference type="ARBA" id="ARBA00012493"/>
    </source>
</evidence>
<dbReference type="GO" id="GO:0003964">
    <property type="term" value="F:RNA-directed DNA polymerase activity"/>
    <property type="evidence" value="ECO:0007669"/>
    <property type="project" value="UniProtKB-EC"/>
</dbReference>
<dbReference type="CDD" id="cd09274">
    <property type="entry name" value="RNase_HI_RT_Ty3"/>
    <property type="match status" value="1"/>
</dbReference>
<dbReference type="GO" id="GO:0004190">
    <property type="term" value="F:aspartic-type endopeptidase activity"/>
    <property type="evidence" value="ECO:0007669"/>
    <property type="project" value="InterPro"/>
</dbReference>
<keyword evidence="5" id="KW-1185">Reference proteome</keyword>
<reference evidence="4 5" key="1">
    <citation type="submission" date="2018-04" db="EMBL/GenBank/DDBJ databases">
        <authorList>
            <person name="Zhang X."/>
            <person name="Yuan J."/>
            <person name="Li F."/>
            <person name="Xiang J."/>
        </authorList>
    </citation>
    <scope>NUCLEOTIDE SEQUENCE [LARGE SCALE GENOMIC DNA]</scope>
    <source>
        <tissue evidence="4">Muscle</tissue>
    </source>
</reference>
<evidence type="ECO:0000313" key="4">
    <source>
        <dbReference type="EMBL" id="ROT63672.1"/>
    </source>
</evidence>
<dbReference type="Gene3D" id="4.10.60.10">
    <property type="entry name" value="Zinc finger, CCHC-type"/>
    <property type="match status" value="1"/>
</dbReference>
<dbReference type="InterPro" id="IPR041577">
    <property type="entry name" value="RT_RNaseH_2"/>
</dbReference>